<feature type="compositionally biased region" description="Acidic residues" evidence="1">
    <location>
        <begin position="33"/>
        <end position="43"/>
    </location>
</feature>
<evidence type="ECO:0000256" key="1">
    <source>
        <dbReference type="SAM" id="MobiDB-lite"/>
    </source>
</evidence>
<accession>A0A1J9Q3E8</accession>
<feature type="compositionally biased region" description="Polar residues" evidence="1">
    <location>
        <begin position="79"/>
        <end position="92"/>
    </location>
</feature>
<protein>
    <submittedName>
        <fullName evidence="2">Uncharacterized protein</fullName>
    </submittedName>
</protein>
<name>A0A1J9Q3E8_9EURO</name>
<gene>
    <name evidence="2" type="ORF">ACJ73_05570</name>
</gene>
<reference evidence="2 3" key="1">
    <citation type="submission" date="2015-08" db="EMBL/GenBank/DDBJ databases">
        <title>Emmonsia species relationships and genome sequence.</title>
        <authorList>
            <person name="Cuomo C.A."/>
            <person name="Schwartz I.S."/>
            <person name="Kenyon C."/>
            <person name="De Hoog G.S."/>
            <person name="Govender N.P."/>
            <person name="Botha A."/>
            <person name="Moreno L."/>
            <person name="De Vries M."/>
            <person name="Munoz J.F."/>
            <person name="Stielow J.B."/>
        </authorList>
    </citation>
    <scope>NUCLEOTIDE SEQUENCE [LARGE SCALE GENOMIC DNA]</scope>
    <source>
        <strain evidence="2 3">EI222</strain>
    </source>
</reference>
<dbReference type="EMBL" id="LGTZ01000884">
    <property type="protein sequence ID" value="OJD23073.1"/>
    <property type="molecule type" value="Genomic_DNA"/>
</dbReference>
<dbReference type="AlphaFoldDB" id="A0A1J9Q3E8"/>
<proteinExistence type="predicted"/>
<feature type="region of interest" description="Disordered" evidence="1">
    <location>
        <begin position="26"/>
        <end position="49"/>
    </location>
</feature>
<dbReference type="VEuPathDB" id="FungiDB:ACJ73_05570"/>
<sequence>MLEFPPSGDEYMTFLQDVNISYSQHSGAFAESETQDPDYDSDSDGTIVGDRQGEEVQDEILMAMPSSRPLSKRLLSVQRQDIGNAQKTNSSIMPLGNKKP</sequence>
<evidence type="ECO:0000313" key="2">
    <source>
        <dbReference type="EMBL" id="OJD23073.1"/>
    </source>
</evidence>
<keyword evidence="3" id="KW-1185">Reference proteome</keyword>
<evidence type="ECO:0000313" key="3">
    <source>
        <dbReference type="Proteomes" id="UP000242791"/>
    </source>
</evidence>
<feature type="region of interest" description="Disordered" evidence="1">
    <location>
        <begin position="79"/>
        <end position="100"/>
    </location>
</feature>
<comment type="caution">
    <text evidence="2">The sequence shown here is derived from an EMBL/GenBank/DDBJ whole genome shotgun (WGS) entry which is preliminary data.</text>
</comment>
<organism evidence="2 3">
    <name type="scientific">Blastomyces percursus</name>
    <dbReference type="NCBI Taxonomy" id="1658174"/>
    <lineage>
        <taxon>Eukaryota</taxon>
        <taxon>Fungi</taxon>
        <taxon>Dikarya</taxon>
        <taxon>Ascomycota</taxon>
        <taxon>Pezizomycotina</taxon>
        <taxon>Eurotiomycetes</taxon>
        <taxon>Eurotiomycetidae</taxon>
        <taxon>Onygenales</taxon>
        <taxon>Ajellomycetaceae</taxon>
        <taxon>Blastomyces</taxon>
    </lineage>
</organism>
<dbReference type="Proteomes" id="UP000242791">
    <property type="component" value="Unassembled WGS sequence"/>
</dbReference>